<dbReference type="SMART" id="SM00506">
    <property type="entry name" value="A1pp"/>
    <property type="match status" value="1"/>
</dbReference>
<comment type="caution">
    <text evidence="2">The sequence shown here is derived from an EMBL/GenBank/DDBJ whole genome shotgun (WGS) entry which is preliminary data.</text>
</comment>
<dbReference type="OrthoDB" id="6194521at2"/>
<evidence type="ECO:0000313" key="2">
    <source>
        <dbReference type="EMBL" id="PMR78750.1"/>
    </source>
</evidence>
<keyword evidence="3" id="KW-1185">Reference proteome</keyword>
<accession>A0A2N7UEA5</accession>
<name>A0A2N7UEA5_9GAMM</name>
<dbReference type="NCBIfam" id="NF001664">
    <property type="entry name" value="PRK00431.1-6"/>
    <property type="match status" value="1"/>
</dbReference>
<evidence type="ECO:0000313" key="3">
    <source>
        <dbReference type="Proteomes" id="UP000235803"/>
    </source>
</evidence>
<dbReference type="Proteomes" id="UP000235803">
    <property type="component" value="Unassembled WGS sequence"/>
</dbReference>
<dbReference type="PANTHER" id="PTHR11106:SF27">
    <property type="entry name" value="MACRO DOMAIN-CONTAINING PROTEIN"/>
    <property type="match status" value="1"/>
</dbReference>
<dbReference type="PROSITE" id="PS51154">
    <property type="entry name" value="MACRO"/>
    <property type="match status" value="1"/>
</dbReference>
<dbReference type="Gene3D" id="3.40.220.10">
    <property type="entry name" value="Leucine Aminopeptidase, subunit E, domain 1"/>
    <property type="match status" value="1"/>
</dbReference>
<dbReference type="CDD" id="cd02908">
    <property type="entry name" value="Macro_OAADPr_deacetylase"/>
    <property type="match status" value="1"/>
</dbReference>
<dbReference type="SUPFAM" id="SSF52949">
    <property type="entry name" value="Macro domain-like"/>
    <property type="match status" value="1"/>
</dbReference>
<dbReference type="InterPro" id="IPR002589">
    <property type="entry name" value="Macro_dom"/>
</dbReference>
<feature type="domain" description="Macro" evidence="1">
    <location>
        <begin position="1"/>
        <end position="169"/>
    </location>
</feature>
<protein>
    <submittedName>
        <fullName evidence="2">O-acetyl-ADP-ribose deacetylase</fullName>
    </submittedName>
</protein>
<reference evidence="2 3" key="1">
    <citation type="submission" date="2018-01" db="EMBL/GenBank/DDBJ databases">
        <title>Halomonas endophytica sp. nov., isolated from storage liquid in the stems of Populus euphratica.</title>
        <authorList>
            <person name="Chen C."/>
        </authorList>
    </citation>
    <scope>NUCLEOTIDE SEQUENCE [LARGE SCALE GENOMIC DNA]</scope>
    <source>
        <strain evidence="2 3">MC28</strain>
    </source>
</reference>
<dbReference type="PANTHER" id="PTHR11106">
    <property type="entry name" value="GANGLIOSIDE INDUCED DIFFERENTIATION ASSOCIATED PROTEIN 2-RELATED"/>
    <property type="match status" value="1"/>
</dbReference>
<sequence length="170" mass="17816">MSMRAIKGDITTLNVDAIVNAANTSLLGGGGVDGAIHRAAGAELLQECRQLGGCAIGDAKLTKGYRLPAKYVIHTVGPVWRGGKHDEPTLLASCYRRSLEVGSAVEAASIAFPGISTGVYGYPIADAAQIAVTTVRNAFEEWGATPSVLFCCFSDVDLDVYRALLDDLKG</sequence>
<dbReference type="EMBL" id="PNRF01000001">
    <property type="protein sequence ID" value="PMR78750.1"/>
    <property type="molecule type" value="Genomic_DNA"/>
</dbReference>
<dbReference type="AlphaFoldDB" id="A0A2N7UEA5"/>
<gene>
    <name evidence="2" type="ORF">C1H69_00320</name>
</gene>
<dbReference type="InterPro" id="IPR043472">
    <property type="entry name" value="Macro_dom-like"/>
</dbReference>
<proteinExistence type="predicted"/>
<dbReference type="Pfam" id="PF01661">
    <property type="entry name" value="Macro"/>
    <property type="match status" value="1"/>
</dbReference>
<evidence type="ECO:0000259" key="1">
    <source>
        <dbReference type="PROSITE" id="PS51154"/>
    </source>
</evidence>
<dbReference type="RefSeq" id="WP_102651429.1">
    <property type="nucleotide sequence ID" value="NZ_PNRF01000001.1"/>
</dbReference>
<organism evidence="2 3">
    <name type="scientific">Billgrantia endophytica</name>
    <dbReference type="NCBI Taxonomy" id="2033802"/>
    <lineage>
        <taxon>Bacteria</taxon>
        <taxon>Pseudomonadati</taxon>
        <taxon>Pseudomonadota</taxon>
        <taxon>Gammaproteobacteria</taxon>
        <taxon>Oceanospirillales</taxon>
        <taxon>Halomonadaceae</taxon>
        <taxon>Billgrantia</taxon>
    </lineage>
</organism>
<dbReference type="GO" id="GO:0061463">
    <property type="term" value="F:O-acetyl-ADP-ribose deacetylase activity"/>
    <property type="evidence" value="ECO:0007669"/>
    <property type="project" value="TreeGrafter"/>
</dbReference>